<dbReference type="PANTHER" id="PTHR36154:SF1">
    <property type="entry name" value="DNA-BINDING TRANSCRIPTIONAL ACTIVATOR ALPA"/>
    <property type="match status" value="1"/>
</dbReference>
<dbReference type="Pfam" id="PF05930">
    <property type="entry name" value="Phage_AlpA"/>
    <property type="match status" value="1"/>
</dbReference>
<dbReference type="AlphaFoldDB" id="A0A558DRI9"/>
<dbReference type="EMBL" id="VMNI01000013">
    <property type="protein sequence ID" value="TVO75365.1"/>
    <property type="molecule type" value="Genomic_DNA"/>
</dbReference>
<dbReference type="Gene3D" id="1.10.238.160">
    <property type="match status" value="1"/>
</dbReference>
<name>A0A558DRI9_9RHOO</name>
<dbReference type="PANTHER" id="PTHR36154">
    <property type="entry name" value="DNA-BINDING TRANSCRIPTIONAL ACTIVATOR ALPA"/>
    <property type="match status" value="1"/>
</dbReference>
<protein>
    <submittedName>
        <fullName evidence="1">AlpA family transcriptional regulator</fullName>
    </submittedName>
</protein>
<accession>A0A558DRI9</accession>
<dbReference type="InterPro" id="IPR052931">
    <property type="entry name" value="Prophage_regulatory_activator"/>
</dbReference>
<comment type="caution">
    <text evidence="1">The sequence shown here is derived from an EMBL/GenBank/DDBJ whole genome shotgun (WGS) entry which is preliminary data.</text>
</comment>
<evidence type="ECO:0000313" key="2">
    <source>
        <dbReference type="Proteomes" id="UP000318349"/>
    </source>
</evidence>
<proteinExistence type="predicted"/>
<dbReference type="InterPro" id="IPR010260">
    <property type="entry name" value="AlpA"/>
</dbReference>
<gene>
    <name evidence="1" type="ORF">FHP89_13500</name>
</gene>
<reference evidence="1 2" key="1">
    <citation type="submission" date="2019-07" db="EMBL/GenBank/DDBJ databases">
        <title>The pathways for chlorine oxyanion respiration interact through the shared metabolite chlorate.</title>
        <authorList>
            <person name="Barnum T.P."/>
            <person name="Cheng Y."/>
            <person name="Hill K.A."/>
            <person name="Lucas L.N."/>
            <person name="Carlson H.K."/>
            <person name="Coates J.D."/>
        </authorList>
    </citation>
    <scope>NUCLEOTIDE SEQUENCE [LARGE SCALE GENOMIC DNA]</scope>
    <source>
        <strain evidence="1 2">SFB-1</strain>
    </source>
</reference>
<evidence type="ECO:0000313" key="1">
    <source>
        <dbReference type="EMBL" id="TVO75365.1"/>
    </source>
</evidence>
<organism evidence="1 2">
    <name type="scientific">Denitromonas halophila</name>
    <dbReference type="NCBI Taxonomy" id="1629404"/>
    <lineage>
        <taxon>Bacteria</taxon>
        <taxon>Pseudomonadati</taxon>
        <taxon>Pseudomonadota</taxon>
        <taxon>Betaproteobacteria</taxon>
        <taxon>Rhodocyclales</taxon>
        <taxon>Zoogloeaceae</taxon>
        <taxon>Denitromonas</taxon>
    </lineage>
</organism>
<sequence length="67" mass="7698">MSIEIKNVRILRLPEVLRLTGLGRSSCYRFIAQGRFPRQVELGGGRAVGWIESEILAWILSRRRRCG</sequence>
<dbReference type="Proteomes" id="UP000318349">
    <property type="component" value="Unassembled WGS sequence"/>
</dbReference>